<comment type="subcellular location">
    <subcellularLocation>
        <location evidence="1 10">Cytoplasm</location>
    </subcellularLocation>
</comment>
<evidence type="ECO:0000256" key="2">
    <source>
        <dbReference type="ARBA" id="ARBA00006902"/>
    </source>
</evidence>
<name>A0A7G9YCW6_9EURY</name>
<reference evidence="12" key="1">
    <citation type="submission" date="2020-06" db="EMBL/GenBank/DDBJ databases">
        <title>Unique genomic features of the anaerobic methanotrophic archaea.</title>
        <authorList>
            <person name="Chadwick G.L."/>
            <person name="Skennerton C.T."/>
            <person name="Laso-Perez R."/>
            <person name="Leu A.O."/>
            <person name="Speth D.R."/>
            <person name="Yu H."/>
            <person name="Morgan-Lang C."/>
            <person name="Hatzenpichler R."/>
            <person name="Goudeau D."/>
            <person name="Malmstrom R."/>
            <person name="Brazelton W.J."/>
            <person name="Woyke T."/>
            <person name="Hallam S.J."/>
            <person name="Tyson G.W."/>
            <person name="Wegener G."/>
            <person name="Boetius A."/>
            <person name="Orphan V."/>
        </authorList>
    </citation>
    <scope>NUCLEOTIDE SEQUENCE</scope>
</reference>
<dbReference type="HAMAP" id="MF_00486">
    <property type="entry name" value="McH"/>
    <property type="match status" value="1"/>
</dbReference>
<keyword evidence="7 10" id="KW-0378">Hydrolase</keyword>
<dbReference type="Pfam" id="PF02289">
    <property type="entry name" value="MCH"/>
    <property type="match status" value="1"/>
</dbReference>
<dbReference type="GO" id="GO:0018759">
    <property type="term" value="F:methenyltetrahydromethanopterin cyclohydrolase activity"/>
    <property type="evidence" value="ECO:0007669"/>
    <property type="project" value="UniProtKB-UniRule"/>
</dbReference>
<evidence type="ECO:0000256" key="10">
    <source>
        <dbReference type="HAMAP-Rule" id="MF_00486"/>
    </source>
</evidence>
<dbReference type="EMBL" id="MT630951">
    <property type="protein sequence ID" value="QNO44310.1"/>
    <property type="molecule type" value="Genomic_DNA"/>
</dbReference>
<dbReference type="EC" id="3.5.4.27" evidence="3 10"/>
<evidence type="ECO:0000256" key="3">
    <source>
        <dbReference type="ARBA" id="ARBA00012765"/>
    </source>
</evidence>
<evidence type="ECO:0000313" key="12">
    <source>
        <dbReference type="EMBL" id="QNO45850.1"/>
    </source>
</evidence>
<keyword evidence="10" id="KW-0484">Methanogenesis</keyword>
<evidence type="ECO:0000256" key="7">
    <source>
        <dbReference type="ARBA" id="ARBA00022801"/>
    </source>
</evidence>
<evidence type="ECO:0000256" key="5">
    <source>
        <dbReference type="ARBA" id="ARBA00022490"/>
    </source>
</evidence>
<evidence type="ECO:0000256" key="6">
    <source>
        <dbReference type="ARBA" id="ARBA00022563"/>
    </source>
</evidence>
<organism evidence="12">
    <name type="scientific">Candidatus Methanogaster sp. ANME-2c ERB4</name>
    <dbReference type="NCBI Taxonomy" id="2759911"/>
    <lineage>
        <taxon>Archaea</taxon>
        <taxon>Methanobacteriati</taxon>
        <taxon>Methanobacteriota</taxon>
        <taxon>Stenosarchaea group</taxon>
        <taxon>Methanomicrobia</taxon>
        <taxon>Methanosarcinales</taxon>
        <taxon>ANME-2 cluster</taxon>
        <taxon>Candidatus Methanogasteraceae</taxon>
        <taxon>Candidatus Methanogaster</taxon>
    </lineage>
</organism>
<dbReference type="InterPro" id="IPR003209">
    <property type="entry name" value="METHMP_CycHdrlase"/>
</dbReference>
<dbReference type="GO" id="GO:0005737">
    <property type="term" value="C:cytoplasm"/>
    <property type="evidence" value="ECO:0007669"/>
    <property type="project" value="UniProtKB-SubCell"/>
</dbReference>
<dbReference type="GO" id="GO:0019386">
    <property type="term" value="P:methanogenesis, from carbon dioxide"/>
    <property type="evidence" value="ECO:0007669"/>
    <property type="project" value="UniProtKB-UniRule"/>
</dbReference>
<comment type="similarity">
    <text evidence="2 10">Belongs to the MCH family.</text>
</comment>
<evidence type="ECO:0000256" key="1">
    <source>
        <dbReference type="ARBA" id="ARBA00004496"/>
    </source>
</evidence>
<comment type="pathway">
    <text evidence="10">One-carbon metabolism; methanogenesis from CO(2); 5,10-methenyl-5,6,7,8-tetrahydromethanopterin from CO(2): step 3/3.</text>
</comment>
<dbReference type="GO" id="GO:0006730">
    <property type="term" value="P:one-carbon metabolic process"/>
    <property type="evidence" value="ECO:0007669"/>
    <property type="project" value="UniProtKB-UniRule"/>
</dbReference>
<dbReference type="Gene3D" id="3.30.1030.10">
    <property type="entry name" value="Methenyltetrahydromethanopterin Cyclohydrolase, Chain A, domain 2"/>
    <property type="match status" value="1"/>
</dbReference>
<keyword evidence="5 10" id="KW-0963">Cytoplasm</keyword>
<proteinExistence type="inferred from homology"/>
<evidence type="ECO:0000256" key="8">
    <source>
        <dbReference type="ARBA" id="ARBA00030468"/>
    </source>
</evidence>
<keyword evidence="6 10" id="KW-0554">One-carbon metabolism</keyword>
<dbReference type="Gene3D" id="3.10.340.11">
    <property type="entry name" value="Methenyltetrahydromethanopterin Cyclohydrolase, Chain A, domain 1"/>
    <property type="match status" value="1"/>
</dbReference>
<comment type="catalytic activity">
    <reaction evidence="9 10">
        <text>5,10-methenyl-5,6,7,8-tetrahydromethanopterin + H2O = N(5)-formyl-5,6,7,8-tetrahydromethanopterin + H(+)</text>
        <dbReference type="Rhea" id="RHEA:19053"/>
        <dbReference type="ChEBI" id="CHEBI:15377"/>
        <dbReference type="ChEBI" id="CHEBI:15378"/>
        <dbReference type="ChEBI" id="CHEBI:58018"/>
        <dbReference type="ChEBI" id="CHEBI:58337"/>
        <dbReference type="EC" id="3.5.4.27"/>
    </reaction>
</comment>
<sequence length="320" mass="34569">MVSVNKYGYRAFQEMLDCAEELDIGVSELKNGATIVDAGVKAAGGYGAGMYLSRLCLADLANLKYIPYQLGDYTVPGIQVAIDDPVIACMASQYAGWRIIAGKYFAMGSGPARALSLDPKELYEEIGYKDSSDKAVLVLEAGELPNEEVTDMIAEKCGVDPKELYIAVAPTSSIAGSVQISARIVETGIHKMHDLGFDITSIKNGFGIIPISPIVGDDTKCMGTTNDCIIYCGKTYYTVDYPDFDELTDYVKKVPSETSRDYGKPFYDTFKAAGFDFFKVDGAMFAPAEITVNDLKSKKTIASGTANPHVLIQSFGISKV</sequence>
<dbReference type="SUPFAM" id="SSF56199">
    <property type="entry name" value="Methenyltetrahydromethanopterin cyclohydrolase"/>
    <property type="match status" value="1"/>
</dbReference>
<evidence type="ECO:0000256" key="9">
    <source>
        <dbReference type="ARBA" id="ARBA00048684"/>
    </source>
</evidence>
<evidence type="ECO:0000256" key="4">
    <source>
        <dbReference type="ARBA" id="ARBA00020597"/>
    </source>
</evidence>
<dbReference type="UniPathway" id="UPA00640">
    <property type="reaction ID" value="UER00694"/>
</dbReference>
<evidence type="ECO:0000313" key="11">
    <source>
        <dbReference type="EMBL" id="QNO44310.1"/>
    </source>
</evidence>
<dbReference type="NCBIfam" id="TIGR03120">
    <property type="entry name" value="one_C_mch"/>
    <property type="match status" value="1"/>
</dbReference>
<gene>
    <name evidence="10 12" type="primary">mch</name>
    <name evidence="12" type="ORF">CLCIFPGF_00007</name>
    <name evidence="11" type="ORF">JFPJJDFG_00005</name>
</gene>
<dbReference type="EMBL" id="MT631157">
    <property type="protein sequence ID" value="QNO45850.1"/>
    <property type="molecule type" value="Genomic_DNA"/>
</dbReference>
<dbReference type="CDD" id="cd00545">
    <property type="entry name" value="MCH"/>
    <property type="match status" value="1"/>
</dbReference>
<dbReference type="AlphaFoldDB" id="A0A7G9YCW6"/>
<accession>A0A7G9YCW6</accession>
<protein>
    <recommendedName>
        <fullName evidence="4 10">Methenyltetrahydromethanopterin cyclohydrolase</fullName>
        <ecNumber evidence="3 10">3.5.4.27</ecNumber>
    </recommendedName>
    <alternativeName>
        <fullName evidence="8 10">Methenyl-H4MPT cyclohydrolase</fullName>
    </alternativeName>
</protein>
<comment type="function">
    <text evidence="10">Catalyzes the reversible interconversion of 5-formyl-H(4)MPT to methenyl-H(4)MPT(+).</text>
</comment>